<accession>A0AAW4XUE1</accession>
<evidence type="ECO:0000313" key="8">
    <source>
        <dbReference type="Proteomes" id="UP001199260"/>
    </source>
</evidence>
<comment type="pathway">
    <text evidence="6">Carbohydrate metabolism; D-ribose degradation; D-ribose 5-phosphate from beta-D-ribopyranose: step 1/2.</text>
</comment>
<feature type="active site" description="Proton donor" evidence="6">
    <location>
        <position position="20"/>
    </location>
</feature>
<dbReference type="EC" id="5.4.99.62" evidence="2 6"/>
<comment type="subunit">
    <text evidence="6">Homodecamer.</text>
</comment>
<keyword evidence="8" id="KW-1185">Reference proteome</keyword>
<dbReference type="HAMAP" id="MF_01661">
    <property type="entry name" value="D_rib_pyranase"/>
    <property type="match status" value="1"/>
</dbReference>
<dbReference type="GO" id="GO:0048029">
    <property type="term" value="F:monosaccharide binding"/>
    <property type="evidence" value="ECO:0007669"/>
    <property type="project" value="InterPro"/>
</dbReference>
<feature type="binding site" evidence="6">
    <location>
        <begin position="122"/>
        <end position="124"/>
    </location>
    <ligand>
        <name>substrate</name>
    </ligand>
</feature>
<dbReference type="Gene3D" id="3.40.1650.10">
    <property type="entry name" value="RbsD-like domain"/>
    <property type="match status" value="1"/>
</dbReference>
<proteinExistence type="inferred from homology"/>
<protein>
    <recommendedName>
        <fullName evidence="2 6">D-ribose pyranase</fullName>
        <ecNumber evidence="2 6">5.4.99.62</ecNumber>
    </recommendedName>
</protein>
<gene>
    <name evidence="6 7" type="primary">rbsD</name>
    <name evidence="7" type="ORF">LPW39_08355</name>
</gene>
<organism evidence="7 8">
    <name type="scientific">Comamonas koreensis</name>
    <dbReference type="NCBI Taxonomy" id="160825"/>
    <lineage>
        <taxon>Bacteria</taxon>
        <taxon>Pseudomonadati</taxon>
        <taxon>Pseudomonadota</taxon>
        <taxon>Betaproteobacteria</taxon>
        <taxon>Burkholderiales</taxon>
        <taxon>Comamonadaceae</taxon>
        <taxon>Comamonas</taxon>
    </lineage>
</organism>
<feature type="binding site" evidence="6">
    <location>
        <position position="100"/>
    </location>
    <ligand>
        <name>substrate</name>
    </ligand>
</feature>
<dbReference type="RefSeq" id="WP_230773436.1">
    <property type="nucleotide sequence ID" value="NZ_JAJNCT010000009.1"/>
</dbReference>
<dbReference type="InterPro" id="IPR023064">
    <property type="entry name" value="D-ribose_pyranase"/>
</dbReference>
<evidence type="ECO:0000256" key="1">
    <source>
        <dbReference type="ARBA" id="ARBA00000223"/>
    </source>
</evidence>
<name>A0AAW4XUE1_9BURK</name>
<comment type="function">
    <text evidence="6">Catalyzes the interconversion of beta-pyran and beta-furan forms of D-ribose.</text>
</comment>
<evidence type="ECO:0000256" key="2">
    <source>
        <dbReference type="ARBA" id="ARBA00012862"/>
    </source>
</evidence>
<dbReference type="PANTHER" id="PTHR37831">
    <property type="entry name" value="D-RIBOSE PYRANASE"/>
    <property type="match status" value="1"/>
</dbReference>
<dbReference type="NCBIfam" id="NF008761">
    <property type="entry name" value="PRK11797.1"/>
    <property type="match status" value="1"/>
</dbReference>
<dbReference type="PANTHER" id="PTHR37831:SF1">
    <property type="entry name" value="D-RIBOSE PYRANASE"/>
    <property type="match status" value="1"/>
</dbReference>
<keyword evidence="5 6" id="KW-0119">Carbohydrate metabolism</keyword>
<dbReference type="SUPFAM" id="SSF102546">
    <property type="entry name" value="RbsD-like"/>
    <property type="match status" value="1"/>
</dbReference>
<evidence type="ECO:0000313" key="7">
    <source>
        <dbReference type="EMBL" id="MCD2165140.1"/>
    </source>
</evidence>
<sequence length="133" mass="14100">MKRAALLNIELSQIIAAMGHGDMLVIGDAGLPVPPGVRRVDLAVARGVPSLDQVLQAILSELQVEAAIVANECLDGQQLPAWYQRRQADGLPSAPQCVSHEAFKAMSRQAVAVVRTGECTPYANIALRSGVAF</sequence>
<keyword evidence="3 6" id="KW-0963">Cytoplasm</keyword>
<comment type="similarity">
    <text evidence="6">Belongs to the RbsD / FucU family. RbsD subfamily.</text>
</comment>
<evidence type="ECO:0000256" key="5">
    <source>
        <dbReference type="ARBA" id="ARBA00023277"/>
    </source>
</evidence>
<reference evidence="7 8" key="1">
    <citation type="submission" date="2021-11" db="EMBL/GenBank/DDBJ databases">
        <title>Genome sequence.</title>
        <authorList>
            <person name="Sun Q."/>
        </authorList>
    </citation>
    <scope>NUCLEOTIDE SEQUENCE [LARGE SCALE GENOMIC DNA]</scope>
    <source>
        <strain evidence="7 8">KCTC 12005</strain>
    </source>
</reference>
<comment type="catalytic activity">
    <reaction evidence="1 6">
        <text>beta-D-ribopyranose = beta-D-ribofuranose</text>
        <dbReference type="Rhea" id="RHEA:25432"/>
        <dbReference type="ChEBI" id="CHEBI:27476"/>
        <dbReference type="ChEBI" id="CHEBI:47002"/>
        <dbReference type="EC" id="5.4.99.62"/>
    </reaction>
</comment>
<dbReference type="EMBL" id="JAJNCT010000009">
    <property type="protein sequence ID" value="MCD2165140.1"/>
    <property type="molecule type" value="Genomic_DNA"/>
</dbReference>
<dbReference type="GO" id="GO:0062193">
    <property type="term" value="F:D-ribose pyranase activity"/>
    <property type="evidence" value="ECO:0007669"/>
    <property type="project" value="UniProtKB-EC"/>
</dbReference>
<keyword evidence="4 6" id="KW-0413">Isomerase</keyword>
<dbReference type="Proteomes" id="UP001199260">
    <property type="component" value="Unassembled WGS sequence"/>
</dbReference>
<evidence type="ECO:0000256" key="3">
    <source>
        <dbReference type="ARBA" id="ARBA00022490"/>
    </source>
</evidence>
<dbReference type="InterPro" id="IPR007721">
    <property type="entry name" value="RbsD_FucU"/>
</dbReference>
<dbReference type="Pfam" id="PF05025">
    <property type="entry name" value="RbsD_FucU"/>
    <property type="match status" value="1"/>
</dbReference>
<dbReference type="GO" id="GO:0019303">
    <property type="term" value="P:D-ribose catabolic process"/>
    <property type="evidence" value="ECO:0007669"/>
    <property type="project" value="UniProtKB-UniRule"/>
</dbReference>
<comment type="caution">
    <text evidence="7">The sequence shown here is derived from an EMBL/GenBank/DDBJ whole genome shotgun (WGS) entry which is preliminary data.</text>
</comment>
<comment type="subcellular location">
    <subcellularLocation>
        <location evidence="6">Cytoplasm</location>
    </subcellularLocation>
</comment>
<feature type="binding site" evidence="6">
    <location>
        <position position="28"/>
    </location>
    <ligand>
        <name>substrate</name>
    </ligand>
</feature>
<dbReference type="GO" id="GO:0016872">
    <property type="term" value="F:intramolecular lyase activity"/>
    <property type="evidence" value="ECO:0007669"/>
    <property type="project" value="UniProtKB-UniRule"/>
</dbReference>
<dbReference type="InterPro" id="IPR023750">
    <property type="entry name" value="RbsD-like_sf"/>
</dbReference>
<dbReference type="AlphaFoldDB" id="A0AAW4XUE1"/>
<evidence type="ECO:0000256" key="6">
    <source>
        <dbReference type="HAMAP-Rule" id="MF_01661"/>
    </source>
</evidence>
<dbReference type="GO" id="GO:0005829">
    <property type="term" value="C:cytosol"/>
    <property type="evidence" value="ECO:0007669"/>
    <property type="project" value="TreeGrafter"/>
</dbReference>
<evidence type="ECO:0000256" key="4">
    <source>
        <dbReference type="ARBA" id="ARBA00023235"/>
    </source>
</evidence>